<gene>
    <name evidence="1" type="ORF">ACFOMH_12815</name>
</gene>
<comment type="caution">
    <text evidence="1">The sequence shown here is derived from an EMBL/GenBank/DDBJ whole genome shotgun (WGS) entry which is preliminary data.</text>
</comment>
<name>A0ABV7R6Q4_9RHOB</name>
<evidence type="ECO:0000313" key="2">
    <source>
        <dbReference type="Proteomes" id="UP001595721"/>
    </source>
</evidence>
<accession>A0ABV7R6Q4</accession>
<evidence type="ECO:0000313" key="1">
    <source>
        <dbReference type="EMBL" id="MFC3529057.1"/>
    </source>
</evidence>
<dbReference type="EMBL" id="JBHRXJ010000009">
    <property type="protein sequence ID" value="MFC3529057.1"/>
    <property type="molecule type" value="Genomic_DNA"/>
</dbReference>
<protein>
    <submittedName>
        <fullName evidence="1">Uncharacterized protein</fullName>
    </submittedName>
</protein>
<dbReference type="RefSeq" id="WP_377744905.1">
    <property type="nucleotide sequence ID" value="NZ_JBHRXJ010000009.1"/>
</dbReference>
<dbReference type="Proteomes" id="UP001595721">
    <property type="component" value="Unassembled WGS sequence"/>
</dbReference>
<organism evidence="1 2">
    <name type="scientific">Paracoccus mangrovi</name>
    <dbReference type="NCBI Taxonomy" id="1715645"/>
    <lineage>
        <taxon>Bacteria</taxon>
        <taxon>Pseudomonadati</taxon>
        <taxon>Pseudomonadota</taxon>
        <taxon>Alphaproteobacteria</taxon>
        <taxon>Rhodobacterales</taxon>
        <taxon>Paracoccaceae</taxon>
        <taxon>Paracoccus</taxon>
    </lineage>
</organism>
<keyword evidence="2" id="KW-1185">Reference proteome</keyword>
<sequence length="211" mass="23055">MSSPKETGRKFSYRPLGYDLRLTGPRAEADRVARGLHWRPGRIAASYDSNVAPPMFVPPGAPAEPFQTAIDPRLVSDPYFTTFGLFRSAREAISFIAAREDARDFQLWYFALIWPQDPPGGILAGILNAMRGEEVAPPDLPVERLGYEVLDGDGASVTHTYHDPGAAIDPARPGDEADRLARGGDWLVAVDRVLHPWWLPEPVPGSEPGGA</sequence>
<reference evidence="2" key="1">
    <citation type="journal article" date="2019" name="Int. J. Syst. Evol. Microbiol.">
        <title>The Global Catalogue of Microorganisms (GCM) 10K type strain sequencing project: providing services to taxonomists for standard genome sequencing and annotation.</title>
        <authorList>
            <consortium name="The Broad Institute Genomics Platform"/>
            <consortium name="The Broad Institute Genome Sequencing Center for Infectious Disease"/>
            <person name="Wu L."/>
            <person name="Ma J."/>
        </authorList>
    </citation>
    <scope>NUCLEOTIDE SEQUENCE [LARGE SCALE GENOMIC DNA]</scope>
    <source>
        <strain evidence="2">KCTC 42899</strain>
    </source>
</reference>
<proteinExistence type="predicted"/>